<dbReference type="Gene3D" id="1.10.10.1320">
    <property type="entry name" value="Anti-sigma factor, zinc-finger domain"/>
    <property type="match status" value="1"/>
</dbReference>
<feature type="transmembrane region" description="Helical" evidence="3">
    <location>
        <begin position="69"/>
        <end position="93"/>
    </location>
</feature>
<dbReference type="InterPro" id="IPR041916">
    <property type="entry name" value="Anti_sigma_zinc_sf"/>
</dbReference>
<dbReference type="EMBL" id="JACDUR010000006">
    <property type="protein sequence ID" value="MBA2894564.1"/>
    <property type="molecule type" value="Genomic_DNA"/>
</dbReference>
<evidence type="ECO:0000259" key="4">
    <source>
        <dbReference type="Pfam" id="PF13490"/>
    </source>
</evidence>
<name>A0A7W0HT00_9ACTN</name>
<keyword evidence="3" id="KW-0472">Membrane</keyword>
<keyword evidence="1" id="KW-0805">Transcription regulation</keyword>
<comment type="caution">
    <text evidence="5">The sequence shown here is derived from an EMBL/GenBank/DDBJ whole genome shotgun (WGS) entry which is preliminary data.</text>
</comment>
<feature type="domain" description="Putative zinc-finger" evidence="4">
    <location>
        <begin position="10"/>
        <end position="36"/>
    </location>
</feature>
<dbReference type="Pfam" id="PF13490">
    <property type="entry name" value="zf-HC2"/>
    <property type="match status" value="1"/>
</dbReference>
<evidence type="ECO:0000256" key="2">
    <source>
        <dbReference type="ARBA" id="ARBA00023163"/>
    </source>
</evidence>
<keyword evidence="3" id="KW-0812">Transmembrane</keyword>
<organism evidence="5 6">
    <name type="scientific">Nonomuraea soli</name>
    <dbReference type="NCBI Taxonomy" id="1032476"/>
    <lineage>
        <taxon>Bacteria</taxon>
        <taxon>Bacillati</taxon>
        <taxon>Actinomycetota</taxon>
        <taxon>Actinomycetes</taxon>
        <taxon>Streptosporangiales</taxon>
        <taxon>Streptosporangiaceae</taxon>
        <taxon>Nonomuraea</taxon>
    </lineage>
</organism>
<sequence>MIARVEHTDVGAYALGLLDVADALAFGEHLEGCPPCVVELAQLEGVAALLDRARPVMLLRRRAERRRRYGRAVAGVAAALALVAGGTVLGFAMDGGPHAVAAQDGAASPMAAQQGEVGGAVALDHAHRPAEAAYLIGTPIEGVGSPGVGGAVVLEAKTWGTHAVLRLAGVKGPLTCELVAVSRTGERSVVTGWAVPEPGYGVPGSPDPLFVHGGSALPIGAIDRFEVTTSAGDRLLTVKV</sequence>
<evidence type="ECO:0000313" key="5">
    <source>
        <dbReference type="EMBL" id="MBA2894564.1"/>
    </source>
</evidence>
<accession>A0A7W0HT00</accession>
<keyword evidence="3" id="KW-1133">Transmembrane helix</keyword>
<dbReference type="Proteomes" id="UP000530928">
    <property type="component" value="Unassembled WGS sequence"/>
</dbReference>
<gene>
    <name evidence="5" type="ORF">HNR30_005936</name>
</gene>
<dbReference type="AlphaFoldDB" id="A0A7W0HT00"/>
<evidence type="ECO:0000256" key="1">
    <source>
        <dbReference type="ARBA" id="ARBA00023015"/>
    </source>
</evidence>
<dbReference type="RefSeq" id="WP_181613318.1">
    <property type="nucleotide sequence ID" value="NZ_BAABAM010000004.1"/>
</dbReference>
<protein>
    <recommendedName>
        <fullName evidence="4">Putative zinc-finger domain-containing protein</fullName>
    </recommendedName>
</protein>
<proteinExistence type="predicted"/>
<dbReference type="InterPro" id="IPR027383">
    <property type="entry name" value="Znf_put"/>
</dbReference>
<keyword evidence="6" id="KW-1185">Reference proteome</keyword>
<evidence type="ECO:0000256" key="3">
    <source>
        <dbReference type="SAM" id="Phobius"/>
    </source>
</evidence>
<evidence type="ECO:0000313" key="6">
    <source>
        <dbReference type="Proteomes" id="UP000530928"/>
    </source>
</evidence>
<keyword evidence="2" id="KW-0804">Transcription</keyword>
<reference evidence="5 6" key="1">
    <citation type="submission" date="2020-07" db="EMBL/GenBank/DDBJ databases">
        <title>Genomic Encyclopedia of Type Strains, Phase IV (KMG-IV): sequencing the most valuable type-strain genomes for metagenomic binning, comparative biology and taxonomic classification.</title>
        <authorList>
            <person name="Goeker M."/>
        </authorList>
    </citation>
    <scope>NUCLEOTIDE SEQUENCE [LARGE SCALE GENOMIC DNA]</scope>
    <source>
        <strain evidence="5 6">DSM 45533</strain>
    </source>
</reference>